<accession>A0ABD6APV6</accession>
<dbReference type="Gene3D" id="3.90.79.10">
    <property type="entry name" value="Nucleoside Triphosphate Pyrophosphohydrolase"/>
    <property type="match status" value="1"/>
</dbReference>
<evidence type="ECO:0000313" key="3">
    <source>
        <dbReference type="Proteomes" id="UP001597187"/>
    </source>
</evidence>
<evidence type="ECO:0000259" key="1">
    <source>
        <dbReference type="Pfam" id="PF00293"/>
    </source>
</evidence>
<dbReference type="SUPFAM" id="SSF100950">
    <property type="entry name" value="NagB/RpiA/CoA transferase-like"/>
    <property type="match status" value="1"/>
</dbReference>
<protein>
    <submittedName>
        <fullName evidence="2">NUDIX domain-containing protein</fullName>
    </submittedName>
</protein>
<dbReference type="InterPro" id="IPR037171">
    <property type="entry name" value="NagB/RpiA_transferase-like"/>
</dbReference>
<feature type="non-terminal residue" evidence="2">
    <location>
        <position position="235"/>
    </location>
</feature>
<gene>
    <name evidence="2" type="ORF">ACFSBT_00135</name>
</gene>
<evidence type="ECO:0000313" key="2">
    <source>
        <dbReference type="EMBL" id="MFD1511684.1"/>
    </source>
</evidence>
<keyword evidence="3" id="KW-1185">Reference proteome</keyword>
<comment type="caution">
    <text evidence="2">The sequence shown here is derived from an EMBL/GenBank/DDBJ whole genome shotgun (WGS) entry which is preliminary data.</text>
</comment>
<name>A0ABD6APV6_9EURY</name>
<dbReference type="EMBL" id="JBHUDC010000001">
    <property type="protein sequence ID" value="MFD1511684.1"/>
    <property type="molecule type" value="Genomic_DNA"/>
</dbReference>
<dbReference type="Proteomes" id="UP001597187">
    <property type="component" value="Unassembled WGS sequence"/>
</dbReference>
<dbReference type="RefSeq" id="WP_250871673.1">
    <property type="nucleotide sequence ID" value="NZ_JALXFV010000001.1"/>
</dbReference>
<dbReference type="InterPro" id="IPR000086">
    <property type="entry name" value="NUDIX_hydrolase_dom"/>
</dbReference>
<dbReference type="SUPFAM" id="SSF55811">
    <property type="entry name" value="Nudix"/>
    <property type="match status" value="1"/>
</dbReference>
<dbReference type="Pfam" id="PF00293">
    <property type="entry name" value="NUDIX"/>
    <property type="match status" value="1"/>
</dbReference>
<reference evidence="2 3" key="1">
    <citation type="journal article" date="2019" name="Int. J. Syst. Evol. Microbiol.">
        <title>The Global Catalogue of Microorganisms (GCM) 10K type strain sequencing project: providing services to taxonomists for standard genome sequencing and annotation.</title>
        <authorList>
            <consortium name="The Broad Institute Genomics Platform"/>
            <consortium name="The Broad Institute Genome Sequencing Center for Infectious Disease"/>
            <person name="Wu L."/>
            <person name="Ma J."/>
        </authorList>
    </citation>
    <scope>NUCLEOTIDE SEQUENCE [LARGE SCALE GENOMIC DNA]</scope>
    <source>
        <strain evidence="2 3">CGMCC 1.12563</strain>
    </source>
</reference>
<proteinExistence type="predicted"/>
<organism evidence="2 3">
    <name type="scientific">Halomarina rubra</name>
    <dbReference type="NCBI Taxonomy" id="2071873"/>
    <lineage>
        <taxon>Archaea</taxon>
        <taxon>Methanobacteriati</taxon>
        <taxon>Methanobacteriota</taxon>
        <taxon>Stenosarchaea group</taxon>
        <taxon>Halobacteria</taxon>
        <taxon>Halobacteriales</taxon>
        <taxon>Natronomonadaceae</taxon>
        <taxon>Halomarina</taxon>
    </lineage>
</organism>
<dbReference type="AlphaFoldDB" id="A0ABD6APV6"/>
<feature type="domain" description="Nudix hydrolase" evidence="1">
    <location>
        <begin position="13"/>
        <end position="130"/>
    </location>
</feature>
<dbReference type="InterPro" id="IPR015797">
    <property type="entry name" value="NUDIX_hydrolase-like_dom_sf"/>
</dbReference>
<sequence length="235" mass="25055">MSDRPTDDGATAVVTCFLRSGTDVLVLRRSDAVGSYAGRWGVVSGHAEGDPDRLARESIREETGLLDACTFVRGGETLSVAAPDDGEWVVHPYLFDCASRSVTTNEETAAHEWVPPPAVLDRETVPGLWTAYRRVAPTVETVRTNREHGAGYLSVRACEVLRDRAAELATDGSVAVVGPTATAAPRDRWTTLAAIARDLRTARPSMVVVENRVNRAMAAAAGDAAALSDRAQAVV</sequence>